<evidence type="ECO:0000313" key="11">
    <source>
        <dbReference type="Proteomes" id="UP000536442"/>
    </source>
</evidence>
<keyword evidence="4 9" id="KW-0812">Transmembrane</keyword>
<organism evidence="10 11">
    <name type="scientific">Marinobacter adhaerens</name>
    <dbReference type="NCBI Taxonomy" id="1033846"/>
    <lineage>
        <taxon>Bacteria</taxon>
        <taxon>Pseudomonadati</taxon>
        <taxon>Pseudomonadota</taxon>
        <taxon>Gammaproteobacteria</taxon>
        <taxon>Pseudomonadales</taxon>
        <taxon>Marinobacteraceae</taxon>
        <taxon>Marinobacter</taxon>
    </lineage>
</organism>
<evidence type="ECO:0000256" key="4">
    <source>
        <dbReference type="ARBA" id="ARBA00022692"/>
    </source>
</evidence>
<evidence type="ECO:0000256" key="6">
    <source>
        <dbReference type="ARBA" id="ARBA00022989"/>
    </source>
</evidence>
<comment type="function">
    <text evidence="8">Involved in formation of the rod shape of the cell. May also contribute to regulation of formation of penicillin-binding proteins.</text>
</comment>
<evidence type="ECO:0000256" key="5">
    <source>
        <dbReference type="ARBA" id="ARBA00022960"/>
    </source>
</evidence>
<dbReference type="Proteomes" id="UP000536442">
    <property type="component" value="Unassembled WGS sequence"/>
</dbReference>
<comment type="similarity">
    <text evidence="2 8">Belongs to the MreD family.</text>
</comment>
<evidence type="ECO:0000256" key="8">
    <source>
        <dbReference type="PIRNR" id="PIRNR018472"/>
    </source>
</evidence>
<comment type="caution">
    <text evidence="10">The sequence shown here is derived from an EMBL/GenBank/DDBJ whole genome shotgun (WGS) entry which is preliminary data.</text>
</comment>
<feature type="transmembrane region" description="Helical" evidence="9">
    <location>
        <begin position="131"/>
        <end position="150"/>
    </location>
</feature>
<accession>A0A851HPC0</accession>
<feature type="transmembrane region" description="Helical" evidence="9">
    <location>
        <begin position="102"/>
        <end position="119"/>
    </location>
</feature>
<comment type="subcellular location">
    <subcellularLocation>
        <location evidence="8">Cell inner membrane</location>
    </subcellularLocation>
    <subcellularLocation>
        <location evidence="1">Cell membrane</location>
        <topology evidence="1">Multi-pass membrane protein</topology>
    </subcellularLocation>
</comment>
<gene>
    <name evidence="10" type="primary">mreD</name>
    <name evidence="10" type="ORF">HLV39_07380</name>
</gene>
<keyword evidence="6 9" id="KW-1133">Transmembrane helix</keyword>
<feature type="transmembrane region" description="Helical" evidence="9">
    <location>
        <begin position="69"/>
        <end position="90"/>
    </location>
</feature>
<dbReference type="PANTHER" id="PTHR37484:SF1">
    <property type="entry name" value="ROD SHAPE-DETERMINING PROTEIN MRED"/>
    <property type="match status" value="1"/>
</dbReference>
<keyword evidence="3 8" id="KW-1003">Cell membrane</keyword>
<feature type="transmembrane region" description="Helical" evidence="9">
    <location>
        <begin position="6"/>
        <end position="25"/>
    </location>
</feature>
<dbReference type="GO" id="GO:0005886">
    <property type="term" value="C:plasma membrane"/>
    <property type="evidence" value="ECO:0007669"/>
    <property type="project" value="UniProtKB-SubCell"/>
</dbReference>
<evidence type="ECO:0000256" key="3">
    <source>
        <dbReference type="ARBA" id="ARBA00022475"/>
    </source>
</evidence>
<sequence length="158" mass="17737">MLSVLIYPGFILSAIAALVLSISLFPQGWYEFRPEWVGLVVFYWTLRAPIRFGIISAWCLGLLLDVLEATPLGVNAMAMALIAFLVLSVHQRLRMHPLAQQCLMVFLLLGINQMLVNFIKQMLGGQDPGFSYLWPALTSALIWPVFCTLLDNINRKLG</sequence>
<dbReference type="EMBL" id="JABEVQ010000003">
    <property type="protein sequence ID" value="NWN91314.1"/>
    <property type="molecule type" value="Genomic_DNA"/>
</dbReference>
<dbReference type="PIRSF" id="PIRSF018472">
    <property type="entry name" value="MreD_proteobac"/>
    <property type="match status" value="1"/>
</dbReference>
<proteinExistence type="inferred from homology"/>
<evidence type="ECO:0000313" key="10">
    <source>
        <dbReference type="EMBL" id="NWN91314.1"/>
    </source>
</evidence>
<dbReference type="AlphaFoldDB" id="A0A851HPC0"/>
<name>A0A851HPC0_9GAMM</name>
<keyword evidence="11" id="KW-1185">Reference proteome</keyword>
<keyword evidence="5 8" id="KW-0133">Cell shape</keyword>
<evidence type="ECO:0000256" key="7">
    <source>
        <dbReference type="ARBA" id="ARBA00023136"/>
    </source>
</evidence>
<keyword evidence="7 8" id="KW-0472">Membrane</keyword>
<feature type="transmembrane region" description="Helical" evidence="9">
    <location>
        <begin position="37"/>
        <end position="63"/>
    </location>
</feature>
<dbReference type="InterPro" id="IPR007227">
    <property type="entry name" value="Cell_shape_determining_MreD"/>
</dbReference>
<evidence type="ECO:0000256" key="2">
    <source>
        <dbReference type="ARBA" id="ARBA00007776"/>
    </source>
</evidence>
<evidence type="ECO:0000256" key="1">
    <source>
        <dbReference type="ARBA" id="ARBA00004651"/>
    </source>
</evidence>
<protein>
    <recommendedName>
        <fullName evidence="8">Rod shape-determining protein MreD</fullName>
    </recommendedName>
</protein>
<reference evidence="10 11" key="1">
    <citation type="submission" date="2020-03" db="EMBL/GenBank/DDBJ databases">
        <title>Metagenomic, metatranscriptomic, and metabolomic analyses revealed the key microbes and metabolic features during the fermentation of ganjang, Korean traditional soy sauce.</title>
        <authorList>
            <person name="Chun B.H."/>
            <person name="Jeon C.O."/>
        </authorList>
    </citation>
    <scope>NUCLEOTIDE SEQUENCE [LARGE SCALE GENOMIC DNA]</scope>
    <source>
        <strain evidence="10 11">KG14</strain>
    </source>
</reference>
<evidence type="ECO:0000256" key="9">
    <source>
        <dbReference type="SAM" id="Phobius"/>
    </source>
</evidence>
<dbReference type="InterPro" id="IPR026034">
    <property type="entry name" value="MreD_proteobac"/>
</dbReference>
<dbReference type="GO" id="GO:0008360">
    <property type="term" value="P:regulation of cell shape"/>
    <property type="evidence" value="ECO:0007669"/>
    <property type="project" value="UniProtKB-UniRule"/>
</dbReference>
<dbReference type="NCBIfam" id="TIGR03426">
    <property type="entry name" value="shape_MreD"/>
    <property type="match status" value="1"/>
</dbReference>
<dbReference type="Pfam" id="PF04093">
    <property type="entry name" value="MreD"/>
    <property type="match status" value="1"/>
</dbReference>
<dbReference type="PANTHER" id="PTHR37484">
    <property type="entry name" value="ROD SHAPE-DETERMINING PROTEIN MRED"/>
    <property type="match status" value="1"/>
</dbReference>
<keyword evidence="8" id="KW-0997">Cell inner membrane</keyword>